<accession>A0A146GFJ8</accession>
<dbReference type="InParanoid" id="A0A146GFJ8"/>
<dbReference type="RefSeq" id="WP_075081226.1">
    <property type="nucleotide sequence ID" value="NZ_BDCO01000003.1"/>
</dbReference>
<evidence type="ECO:0000256" key="5">
    <source>
        <dbReference type="ARBA" id="ARBA00023014"/>
    </source>
</evidence>
<dbReference type="Pfam" id="PF12831">
    <property type="entry name" value="FAD_oxidored"/>
    <property type="match status" value="1"/>
</dbReference>
<comment type="caution">
    <text evidence="6">The sequence shown here is derived from an EMBL/GenBank/DDBJ whole genome shotgun (WGS) entry which is preliminary data.</text>
</comment>
<dbReference type="Proteomes" id="UP000076023">
    <property type="component" value="Unassembled WGS sequence"/>
</dbReference>
<keyword evidence="5" id="KW-0411">Iron-sulfur</keyword>
<evidence type="ECO:0000256" key="4">
    <source>
        <dbReference type="ARBA" id="ARBA00023004"/>
    </source>
</evidence>
<keyword evidence="2" id="KW-0479">Metal-binding</keyword>
<dbReference type="EMBL" id="BDCO01000003">
    <property type="protein sequence ID" value="GAT35414.1"/>
    <property type="molecule type" value="Genomic_DNA"/>
</dbReference>
<organism evidence="6 7">
    <name type="scientific">Terrimicrobium sacchariphilum</name>
    <dbReference type="NCBI Taxonomy" id="690879"/>
    <lineage>
        <taxon>Bacteria</taxon>
        <taxon>Pseudomonadati</taxon>
        <taxon>Verrucomicrobiota</taxon>
        <taxon>Terrimicrobiia</taxon>
        <taxon>Terrimicrobiales</taxon>
        <taxon>Terrimicrobiaceae</taxon>
        <taxon>Terrimicrobium</taxon>
    </lineage>
</organism>
<keyword evidence="7" id="KW-1185">Reference proteome</keyword>
<evidence type="ECO:0000256" key="1">
    <source>
        <dbReference type="ARBA" id="ARBA00022485"/>
    </source>
</evidence>
<keyword evidence="4" id="KW-0408">Iron</keyword>
<evidence type="ECO:0000313" key="7">
    <source>
        <dbReference type="Proteomes" id="UP000076023"/>
    </source>
</evidence>
<dbReference type="GO" id="GO:0051539">
    <property type="term" value="F:4 iron, 4 sulfur cluster binding"/>
    <property type="evidence" value="ECO:0007669"/>
    <property type="project" value="UniProtKB-KW"/>
</dbReference>
<dbReference type="AlphaFoldDB" id="A0A146GFJ8"/>
<sequence length="516" mass="57375">MSALHYHLPSEHTLNLTLKRDLCIYGGNSGGIAAAVAARRLGLSVVVLEPGRHLGGMTAGGLSLTDIGNKHAIGGVSREFYRRVGRHYGVPEHWRFEPHAAEQTYLDWVAEEGIEVHYGSFLAAVEVRDRDIVRLWTESGVEVQARCFIDCSYEGDLMAAAGVSFTIGRESNSAYGETLNGAQVRNKHQFELPVDPYVVEGDSASGLLPGIEPGEPVIGRGDRRVQAYNFRLCLSRNPENQRPFEKPEGYDRGRYELFARYLRAGYVPVFNKFDALVNDKVDMNNHGAFSTDFIGGNHAFLTASYAGREEIFQRHVAHVKGLLWFWKQDPEVPREFQEPFQNWGWAKDEFVDCGGFPHSLYVREGRRLVGDVVMTEHHCTGAERIEDSVGLAAYTMDSHNCRRFVRDGKVLNEGDVQVHSGPPYPISYRALIPRRGECGNLFVPFGLSASHIAFGSIRMEPVFMLLAESCVHAALLAIRGGVDVQDVPYEKLRDELLNAGQVLDPNINAADPQSGE</sequence>
<dbReference type="InterPro" id="IPR039650">
    <property type="entry name" value="HdrA-like"/>
</dbReference>
<dbReference type="GO" id="GO:0016491">
    <property type="term" value="F:oxidoreductase activity"/>
    <property type="evidence" value="ECO:0007669"/>
    <property type="project" value="UniProtKB-KW"/>
</dbReference>
<reference evidence="7" key="1">
    <citation type="journal article" date="2017" name="Genome Announc.">
        <title>Draft Genome Sequence of Terrimicrobium sacchariphilum NM-5T, a Facultative Anaerobic Soil Bacterium of the Class Spartobacteria.</title>
        <authorList>
            <person name="Qiu Y.L."/>
            <person name="Tourlousse D.M."/>
            <person name="Matsuura N."/>
            <person name="Ohashi A."/>
            <person name="Sekiguchi Y."/>
        </authorList>
    </citation>
    <scope>NUCLEOTIDE SEQUENCE [LARGE SCALE GENOMIC DNA]</scope>
    <source>
        <strain evidence="7">NM-5</strain>
    </source>
</reference>
<keyword evidence="3" id="KW-0560">Oxidoreductase</keyword>
<evidence type="ECO:0000313" key="6">
    <source>
        <dbReference type="EMBL" id="GAT35414.1"/>
    </source>
</evidence>
<dbReference type="OrthoDB" id="9777740at2"/>
<proteinExistence type="predicted"/>
<evidence type="ECO:0000256" key="2">
    <source>
        <dbReference type="ARBA" id="ARBA00022723"/>
    </source>
</evidence>
<gene>
    <name evidence="6" type="ORF">TSACC_3479</name>
</gene>
<dbReference type="PANTHER" id="PTHR43498">
    <property type="entry name" value="FERREDOXIN:COB-COM HETERODISULFIDE REDUCTASE SUBUNIT A"/>
    <property type="match status" value="1"/>
</dbReference>
<dbReference type="GO" id="GO:0046872">
    <property type="term" value="F:metal ion binding"/>
    <property type="evidence" value="ECO:0007669"/>
    <property type="project" value="UniProtKB-KW"/>
</dbReference>
<dbReference type="STRING" id="690879.TSACC_3479"/>
<dbReference type="SUPFAM" id="SSF51905">
    <property type="entry name" value="FAD/NAD(P)-binding domain"/>
    <property type="match status" value="1"/>
</dbReference>
<protein>
    <submittedName>
        <fullName evidence="6">FAD dependent oxidoreductase</fullName>
    </submittedName>
</protein>
<dbReference type="InterPro" id="IPR036188">
    <property type="entry name" value="FAD/NAD-bd_sf"/>
</dbReference>
<evidence type="ECO:0000256" key="3">
    <source>
        <dbReference type="ARBA" id="ARBA00023002"/>
    </source>
</evidence>
<keyword evidence="1" id="KW-0004">4Fe-4S</keyword>
<dbReference type="PANTHER" id="PTHR43498:SF1">
    <property type="entry name" value="COB--COM HETERODISULFIDE REDUCTASE IRON-SULFUR SUBUNIT A"/>
    <property type="match status" value="1"/>
</dbReference>
<dbReference type="Gene3D" id="3.50.50.60">
    <property type="entry name" value="FAD/NAD(P)-binding domain"/>
    <property type="match status" value="1"/>
</dbReference>
<name>A0A146GFJ8_TERSA</name>